<keyword evidence="4" id="KW-1185">Reference proteome</keyword>
<feature type="domain" description="GP-PDE" evidence="2">
    <location>
        <begin position="103"/>
        <end position="332"/>
    </location>
</feature>
<feature type="chain" id="PRO_5011495744" evidence="1">
    <location>
        <begin position="21"/>
        <end position="335"/>
    </location>
</feature>
<dbReference type="InterPro" id="IPR030395">
    <property type="entry name" value="GP_PDE_dom"/>
</dbReference>
<dbReference type="PANTHER" id="PTHR46211">
    <property type="entry name" value="GLYCEROPHOSPHORYL DIESTER PHOSPHODIESTERASE"/>
    <property type="match status" value="1"/>
</dbReference>
<dbReference type="GO" id="GO:0006629">
    <property type="term" value="P:lipid metabolic process"/>
    <property type="evidence" value="ECO:0007669"/>
    <property type="project" value="InterPro"/>
</dbReference>
<dbReference type="GO" id="GO:0008081">
    <property type="term" value="F:phosphoric diester hydrolase activity"/>
    <property type="evidence" value="ECO:0007669"/>
    <property type="project" value="InterPro"/>
</dbReference>
<gene>
    <name evidence="3" type="ORF">SAMN04488090_4622</name>
</gene>
<dbReference type="InterPro" id="IPR017946">
    <property type="entry name" value="PLC-like_Pdiesterase_TIM-brl"/>
</dbReference>
<evidence type="ECO:0000313" key="3">
    <source>
        <dbReference type="EMBL" id="SDM96242.1"/>
    </source>
</evidence>
<protein>
    <submittedName>
        <fullName evidence="3">Glycerophosphoryl diester phosphodiesterase</fullName>
    </submittedName>
</protein>
<reference evidence="3 4" key="1">
    <citation type="submission" date="2016-10" db="EMBL/GenBank/DDBJ databases">
        <authorList>
            <person name="de Groot N.N."/>
        </authorList>
    </citation>
    <scope>NUCLEOTIDE SEQUENCE [LARGE SCALE GENOMIC DNA]</scope>
    <source>
        <strain evidence="3 4">DSM 21668</strain>
    </source>
</reference>
<proteinExistence type="predicted"/>
<dbReference type="PROSITE" id="PS51704">
    <property type="entry name" value="GP_PDE"/>
    <property type="match status" value="1"/>
</dbReference>
<evidence type="ECO:0000256" key="1">
    <source>
        <dbReference type="SAM" id="SignalP"/>
    </source>
</evidence>
<dbReference type="Proteomes" id="UP000198901">
    <property type="component" value="Unassembled WGS sequence"/>
</dbReference>
<sequence>MKKGWILSCVMSSLISSAIAQQPALDDYSFTTADPVVGTLVGLKKAKLSGPQAKLFGINGKQQVYFKGKTADQDWYDLTVEGTGPAGKVSATFRVVQDRFNRNGVIAHRGAWKNTGASQNSIASLREAAKLGCFGSEFDVHMTADSGLIVSHDHMHDGVNLETASRSELAALRLKNGETLPSLEEYLTEGMKQQKTRLVLEIKSSKISKERSLKLTEKVIAKVRELKAQGWVDYIAFDFDVCKKVKELDPFAKVAYLNGDKTPEQLAAAGIDGFDYHFSVLKKNEGWIPEAHERKLTVNIWTVNDPELMKGFLAQKADYITTDEPEKLFALKSEK</sequence>
<keyword evidence="1" id="KW-0732">Signal</keyword>
<dbReference type="PANTHER" id="PTHR46211:SF1">
    <property type="entry name" value="GLYCEROPHOSPHODIESTER PHOSPHODIESTERASE, CYTOPLASMIC"/>
    <property type="match status" value="1"/>
</dbReference>
<dbReference type="Pfam" id="PF03009">
    <property type="entry name" value="GDPD"/>
    <property type="match status" value="1"/>
</dbReference>
<dbReference type="SUPFAM" id="SSF51695">
    <property type="entry name" value="PLC-like phosphodiesterases"/>
    <property type="match status" value="1"/>
</dbReference>
<evidence type="ECO:0000313" key="4">
    <source>
        <dbReference type="Proteomes" id="UP000198901"/>
    </source>
</evidence>
<dbReference type="Gene3D" id="3.20.20.190">
    <property type="entry name" value="Phosphatidylinositol (PI) phosphodiesterase"/>
    <property type="match status" value="1"/>
</dbReference>
<feature type="signal peptide" evidence="1">
    <location>
        <begin position="1"/>
        <end position="20"/>
    </location>
</feature>
<dbReference type="RefSeq" id="WP_245690004.1">
    <property type="nucleotide sequence ID" value="NZ_FNGS01000011.1"/>
</dbReference>
<organism evidence="3 4">
    <name type="scientific">Siphonobacter aquaeclarae</name>
    <dbReference type="NCBI Taxonomy" id="563176"/>
    <lineage>
        <taxon>Bacteria</taxon>
        <taxon>Pseudomonadati</taxon>
        <taxon>Bacteroidota</taxon>
        <taxon>Cytophagia</taxon>
        <taxon>Cytophagales</taxon>
        <taxon>Cytophagaceae</taxon>
        <taxon>Siphonobacter</taxon>
    </lineage>
</organism>
<dbReference type="AlphaFoldDB" id="A0A1G9XHC9"/>
<dbReference type="STRING" id="563176.SAMN04488090_4622"/>
<dbReference type="EMBL" id="FNGS01000011">
    <property type="protein sequence ID" value="SDM96242.1"/>
    <property type="molecule type" value="Genomic_DNA"/>
</dbReference>
<evidence type="ECO:0000259" key="2">
    <source>
        <dbReference type="PROSITE" id="PS51704"/>
    </source>
</evidence>
<accession>A0A1G9XHC9</accession>
<name>A0A1G9XHC9_9BACT</name>